<sequence>MPGWAPGEKNVRITRPSSMAHSNRICVVYRHWRHGLPRQASPDFFNTLCGAGSVACKHRACREDPLDVASPTISRARWSKQGASAVAGHGLSQRQCRLYLFSKLIATAQSLSQT</sequence>
<protein>
    <submittedName>
        <fullName evidence="1">Uncharacterized protein</fullName>
    </submittedName>
</protein>
<accession>A0A5B0RHV2</accession>
<comment type="caution">
    <text evidence="1">The sequence shown here is derived from an EMBL/GenBank/DDBJ whole genome shotgun (WGS) entry which is preliminary data.</text>
</comment>
<gene>
    <name evidence="1" type="ORF">PGTUg99_034160</name>
</gene>
<name>A0A5B0RHV2_PUCGR</name>
<reference evidence="1 2" key="1">
    <citation type="submission" date="2019-05" db="EMBL/GenBank/DDBJ databases">
        <title>Emergence of the Ug99 lineage of the wheat stem rust pathogen through somatic hybridization.</title>
        <authorList>
            <person name="Li F."/>
            <person name="Upadhyaya N.M."/>
            <person name="Sperschneider J."/>
            <person name="Matny O."/>
            <person name="Nguyen-Phuc H."/>
            <person name="Mago R."/>
            <person name="Raley C."/>
            <person name="Miller M.E."/>
            <person name="Silverstein K.A.T."/>
            <person name="Henningsen E."/>
            <person name="Hirsch C.D."/>
            <person name="Visser B."/>
            <person name="Pretorius Z.A."/>
            <person name="Steffenson B.J."/>
            <person name="Schwessinger B."/>
            <person name="Dodds P.N."/>
            <person name="Figueroa M."/>
        </authorList>
    </citation>
    <scope>NUCLEOTIDE SEQUENCE [LARGE SCALE GENOMIC DNA]</scope>
    <source>
        <strain evidence="1 2">Ug99</strain>
    </source>
</reference>
<organism evidence="1 2">
    <name type="scientific">Puccinia graminis f. sp. tritici</name>
    <dbReference type="NCBI Taxonomy" id="56615"/>
    <lineage>
        <taxon>Eukaryota</taxon>
        <taxon>Fungi</taxon>
        <taxon>Dikarya</taxon>
        <taxon>Basidiomycota</taxon>
        <taxon>Pucciniomycotina</taxon>
        <taxon>Pucciniomycetes</taxon>
        <taxon>Pucciniales</taxon>
        <taxon>Pucciniaceae</taxon>
        <taxon>Puccinia</taxon>
    </lineage>
</organism>
<evidence type="ECO:0000313" key="2">
    <source>
        <dbReference type="Proteomes" id="UP000325313"/>
    </source>
</evidence>
<dbReference type="EMBL" id="VDEP01000204">
    <property type="protein sequence ID" value="KAA1124495.1"/>
    <property type="molecule type" value="Genomic_DNA"/>
</dbReference>
<dbReference type="AlphaFoldDB" id="A0A5B0RHV2"/>
<dbReference type="Proteomes" id="UP000325313">
    <property type="component" value="Unassembled WGS sequence"/>
</dbReference>
<evidence type="ECO:0000313" key="1">
    <source>
        <dbReference type="EMBL" id="KAA1124495.1"/>
    </source>
</evidence>
<proteinExistence type="predicted"/>